<protein>
    <submittedName>
        <fullName evidence="1">Uncharacterized protein</fullName>
    </submittedName>
</protein>
<evidence type="ECO:0000313" key="1">
    <source>
        <dbReference type="EMBL" id="KAK8893723.1"/>
    </source>
</evidence>
<reference evidence="1 2" key="1">
    <citation type="submission" date="2024-04" db="EMBL/GenBank/DDBJ databases">
        <title>Tritrichomonas musculus Genome.</title>
        <authorList>
            <person name="Alves-Ferreira E."/>
            <person name="Grigg M."/>
            <person name="Lorenzi H."/>
            <person name="Galac M."/>
        </authorList>
    </citation>
    <scope>NUCLEOTIDE SEQUENCE [LARGE SCALE GENOMIC DNA]</scope>
    <source>
        <strain evidence="1 2">EAF2021</strain>
    </source>
</reference>
<proteinExistence type="predicted"/>
<dbReference type="Proteomes" id="UP001470230">
    <property type="component" value="Unassembled WGS sequence"/>
</dbReference>
<organism evidence="1 2">
    <name type="scientific">Tritrichomonas musculus</name>
    <dbReference type="NCBI Taxonomy" id="1915356"/>
    <lineage>
        <taxon>Eukaryota</taxon>
        <taxon>Metamonada</taxon>
        <taxon>Parabasalia</taxon>
        <taxon>Tritrichomonadida</taxon>
        <taxon>Tritrichomonadidae</taxon>
        <taxon>Tritrichomonas</taxon>
    </lineage>
</organism>
<evidence type="ECO:0000313" key="2">
    <source>
        <dbReference type="Proteomes" id="UP001470230"/>
    </source>
</evidence>
<comment type="caution">
    <text evidence="1">The sequence shown here is derived from an EMBL/GenBank/DDBJ whole genome shotgun (WGS) entry which is preliminary data.</text>
</comment>
<keyword evidence="2" id="KW-1185">Reference proteome</keyword>
<name>A0ABR2KRF9_9EUKA</name>
<dbReference type="EMBL" id="JAPFFF010000003">
    <property type="protein sequence ID" value="KAK8893723.1"/>
    <property type="molecule type" value="Genomic_DNA"/>
</dbReference>
<sequence>MNSIWFNVADNEPSTTQNTESPFLGIFTDDPLQIAASLSRPLTPFENSDFISDCDTFFTAYEKDSKDLTENPDLKFAESPPRNVSLNVDTQTKRMFELSIYP</sequence>
<gene>
    <name evidence="1" type="ORF">M9Y10_022151</name>
</gene>
<accession>A0ABR2KRF9</accession>